<dbReference type="AlphaFoldDB" id="A0A328DUY2"/>
<evidence type="ECO:0000256" key="6">
    <source>
        <dbReference type="SAM" id="MobiDB-lite"/>
    </source>
</evidence>
<reference evidence="8 9" key="1">
    <citation type="submission" date="2018-06" db="EMBL/GenBank/DDBJ databases">
        <title>The Genome of Cuscuta australis (Dodder) Provides Insight into the Evolution of Plant Parasitism.</title>
        <authorList>
            <person name="Liu H."/>
        </authorList>
    </citation>
    <scope>NUCLEOTIDE SEQUENCE [LARGE SCALE GENOMIC DNA]</scope>
    <source>
        <strain evidence="9">cv. Yunnan</strain>
        <tissue evidence="8">Vines</tissue>
    </source>
</reference>
<dbReference type="PANTHER" id="PTHR12506">
    <property type="entry name" value="PROTEIN PHOSPHATASE RELATED"/>
    <property type="match status" value="1"/>
</dbReference>
<keyword evidence="3 5" id="KW-0862">Zinc</keyword>
<dbReference type="PROSITE" id="PS50103">
    <property type="entry name" value="ZF_C3H1"/>
    <property type="match status" value="5"/>
</dbReference>
<feature type="zinc finger region" description="C3H1-type" evidence="5">
    <location>
        <begin position="312"/>
        <end position="340"/>
    </location>
</feature>
<evidence type="ECO:0000256" key="3">
    <source>
        <dbReference type="ARBA" id="ARBA00022833"/>
    </source>
</evidence>
<feature type="region of interest" description="Disordered" evidence="6">
    <location>
        <begin position="415"/>
        <end position="458"/>
    </location>
</feature>
<feature type="domain" description="C3H1-type" evidence="7">
    <location>
        <begin position="99"/>
        <end position="127"/>
    </location>
</feature>
<evidence type="ECO:0000256" key="1">
    <source>
        <dbReference type="ARBA" id="ARBA00022723"/>
    </source>
</evidence>
<dbReference type="SUPFAM" id="SSF90229">
    <property type="entry name" value="CCCH zinc finger"/>
    <property type="match status" value="5"/>
</dbReference>
<evidence type="ECO:0000256" key="2">
    <source>
        <dbReference type="ARBA" id="ARBA00022771"/>
    </source>
</evidence>
<dbReference type="PANTHER" id="PTHR12506:SF41">
    <property type="entry name" value="ZINC FINGER CCCH DOMAIN-CONTAINING PROTEIN 58"/>
    <property type="match status" value="1"/>
</dbReference>
<dbReference type="EMBL" id="NQVE01000098">
    <property type="protein sequence ID" value="RAL48219.1"/>
    <property type="molecule type" value="Genomic_DNA"/>
</dbReference>
<dbReference type="InterPro" id="IPR000571">
    <property type="entry name" value="Znf_CCCH"/>
</dbReference>
<feature type="zinc finger region" description="C3H1-type" evidence="5">
    <location>
        <begin position="358"/>
        <end position="386"/>
    </location>
</feature>
<dbReference type="InterPro" id="IPR050974">
    <property type="entry name" value="Plant_ZF_CCCH"/>
</dbReference>
<keyword evidence="2 5" id="KW-0863">Zinc-finger</keyword>
<protein>
    <recommendedName>
        <fullName evidence="7">C3H1-type domain-containing protein</fullName>
    </recommendedName>
</protein>
<dbReference type="Gene3D" id="2.30.30.1190">
    <property type="match status" value="1"/>
</dbReference>
<feature type="zinc finger region" description="C3H1-type" evidence="5">
    <location>
        <begin position="146"/>
        <end position="174"/>
    </location>
</feature>
<evidence type="ECO:0000256" key="4">
    <source>
        <dbReference type="ARBA" id="ARBA00023125"/>
    </source>
</evidence>
<feature type="domain" description="C3H1-type" evidence="7">
    <location>
        <begin position="146"/>
        <end position="174"/>
    </location>
</feature>
<accession>A0A328DUY2</accession>
<name>A0A328DUY2_9ASTE</name>
<keyword evidence="9" id="KW-1185">Reference proteome</keyword>
<feature type="compositionally biased region" description="Polar residues" evidence="6">
    <location>
        <begin position="426"/>
        <end position="458"/>
    </location>
</feature>
<feature type="domain" description="C3H1-type" evidence="7">
    <location>
        <begin position="358"/>
        <end position="386"/>
    </location>
</feature>
<dbReference type="Gene3D" id="4.10.1000.10">
    <property type="entry name" value="Zinc finger, CCCH-type"/>
    <property type="match status" value="2"/>
</dbReference>
<comment type="caution">
    <text evidence="8">The sequence shown here is derived from an EMBL/GenBank/DDBJ whole genome shotgun (WGS) entry which is preliminary data.</text>
</comment>
<dbReference type="GO" id="GO:0008270">
    <property type="term" value="F:zinc ion binding"/>
    <property type="evidence" value="ECO:0007669"/>
    <property type="project" value="UniProtKB-KW"/>
</dbReference>
<organism evidence="8 9">
    <name type="scientific">Cuscuta australis</name>
    <dbReference type="NCBI Taxonomy" id="267555"/>
    <lineage>
        <taxon>Eukaryota</taxon>
        <taxon>Viridiplantae</taxon>
        <taxon>Streptophyta</taxon>
        <taxon>Embryophyta</taxon>
        <taxon>Tracheophyta</taxon>
        <taxon>Spermatophyta</taxon>
        <taxon>Magnoliopsida</taxon>
        <taxon>eudicotyledons</taxon>
        <taxon>Gunneridae</taxon>
        <taxon>Pentapetalae</taxon>
        <taxon>asterids</taxon>
        <taxon>lamiids</taxon>
        <taxon>Solanales</taxon>
        <taxon>Convolvulaceae</taxon>
        <taxon>Cuscuteae</taxon>
        <taxon>Cuscuta</taxon>
        <taxon>Cuscuta subgen. Grammica</taxon>
        <taxon>Cuscuta sect. Cleistogrammica</taxon>
    </lineage>
</organism>
<keyword evidence="4" id="KW-0238">DNA-binding</keyword>
<dbReference type="GO" id="GO:0003677">
    <property type="term" value="F:DNA binding"/>
    <property type="evidence" value="ECO:0007669"/>
    <property type="project" value="UniProtKB-KW"/>
</dbReference>
<feature type="zinc finger region" description="C3H1-type" evidence="5">
    <location>
        <begin position="99"/>
        <end position="127"/>
    </location>
</feature>
<gene>
    <name evidence="8" type="ORF">DM860_005643</name>
</gene>
<dbReference type="Proteomes" id="UP000249390">
    <property type="component" value="Unassembled WGS sequence"/>
</dbReference>
<dbReference type="SMART" id="SM00356">
    <property type="entry name" value="ZnF_C3H1"/>
    <property type="match status" value="5"/>
</dbReference>
<evidence type="ECO:0000313" key="9">
    <source>
        <dbReference type="Proteomes" id="UP000249390"/>
    </source>
</evidence>
<dbReference type="Pfam" id="PF00642">
    <property type="entry name" value="zf-CCCH"/>
    <property type="match status" value="5"/>
</dbReference>
<feature type="zinc finger region" description="C3H1-type" evidence="5">
    <location>
        <begin position="52"/>
        <end position="80"/>
    </location>
</feature>
<evidence type="ECO:0000256" key="5">
    <source>
        <dbReference type="PROSITE-ProRule" id="PRU00723"/>
    </source>
</evidence>
<evidence type="ECO:0000313" key="8">
    <source>
        <dbReference type="EMBL" id="RAL48219.1"/>
    </source>
</evidence>
<proteinExistence type="predicted"/>
<feature type="domain" description="C3H1-type" evidence="7">
    <location>
        <begin position="52"/>
        <end position="80"/>
    </location>
</feature>
<evidence type="ECO:0000259" key="7">
    <source>
        <dbReference type="PROSITE" id="PS50103"/>
    </source>
</evidence>
<dbReference type="InterPro" id="IPR036855">
    <property type="entry name" value="Znf_CCCH_sf"/>
</dbReference>
<keyword evidence="1 5" id="KW-0479">Metal-binding</keyword>
<sequence length="458" mass="48940">MEKPNGSTTQAAEGTAVDPVAEWMVPGGETGLEEPMWQLTLGGGGSEPYPERPNDADCIHYLRTGFCGYGDRCRFNHPRDRITAAIKAMRYSGEEYPERVGQPVCQYYMRTGMCKFGASCKYHHPRQRAGGSPAAVPLNIYGCPLRPGEKECSYYIKTGQCKFGITCKFHHPQPAGLQLPAPTAVPAPAPVVPPAVYPIVPSPIQSSQQYGVMPGNWSIPRPVLFPGSYIPGTYSPMILPPGLVPVPGGWTAYQAPISPVASPHPQTNSGVGSVFGFSQLSSSASAYPGAYVSVTSPVTQSSSQKEHAFPQRPGEPECLHYMRTGDCKFGSSCRYHHPPEWGGTRTSFLLSPMGLPLRPGAPICSHYSQNGICNFGLTCKFDHPMATLTYSPSASSLADVPTAPYPIIATPVLPPSSGLRPEAISGSPNTRTHMNSDPTPRSSGKQSGSYGCEVSTSS</sequence>
<dbReference type="GO" id="GO:0003729">
    <property type="term" value="F:mRNA binding"/>
    <property type="evidence" value="ECO:0007669"/>
    <property type="project" value="TreeGrafter"/>
</dbReference>
<feature type="domain" description="C3H1-type" evidence="7">
    <location>
        <begin position="312"/>
        <end position="340"/>
    </location>
</feature>